<protein>
    <submittedName>
        <fullName evidence="1">Uncharacterized protein</fullName>
    </submittedName>
</protein>
<dbReference type="HOGENOM" id="CLU_2777647_0_0_1"/>
<gene>
    <name evidence="1" type="ORF">TSTA_120880</name>
</gene>
<organism evidence="1 2">
    <name type="scientific">Talaromyces stipitatus (strain ATCC 10500 / CBS 375.48 / QM 6759 / NRRL 1006)</name>
    <name type="common">Penicillium stipitatum</name>
    <dbReference type="NCBI Taxonomy" id="441959"/>
    <lineage>
        <taxon>Eukaryota</taxon>
        <taxon>Fungi</taxon>
        <taxon>Dikarya</taxon>
        <taxon>Ascomycota</taxon>
        <taxon>Pezizomycotina</taxon>
        <taxon>Eurotiomycetes</taxon>
        <taxon>Eurotiomycetidae</taxon>
        <taxon>Eurotiales</taxon>
        <taxon>Trichocomaceae</taxon>
        <taxon>Talaromyces</taxon>
        <taxon>Talaromyces sect. Talaromyces</taxon>
    </lineage>
</organism>
<proteinExistence type="predicted"/>
<dbReference type="Proteomes" id="UP000001745">
    <property type="component" value="Unassembled WGS sequence"/>
</dbReference>
<accession>B8MA15</accession>
<name>B8MA15_TALSN</name>
<dbReference type="STRING" id="441959.B8MA15"/>
<sequence length="69" mass="8195">MHDLRTKNPQDISSYISLFFYYYWVNGQTFVGPELDNARYPEVKPVDWKGFMASWSREQIGTSYFALTM</sequence>
<dbReference type="PhylomeDB" id="B8MA15"/>
<dbReference type="VEuPathDB" id="FungiDB:TSTA_120880"/>
<dbReference type="OrthoDB" id="419598at2759"/>
<dbReference type="eggNOG" id="ENOG502S5YP">
    <property type="taxonomic scope" value="Eukaryota"/>
</dbReference>
<dbReference type="AlphaFoldDB" id="B8MA15"/>
<dbReference type="RefSeq" id="XP_002482336.1">
    <property type="nucleotide sequence ID" value="XM_002482291.1"/>
</dbReference>
<dbReference type="InParanoid" id="B8MA15"/>
<evidence type="ECO:0000313" key="2">
    <source>
        <dbReference type="Proteomes" id="UP000001745"/>
    </source>
</evidence>
<keyword evidence="2" id="KW-1185">Reference proteome</keyword>
<reference evidence="2" key="1">
    <citation type="journal article" date="2015" name="Genome Announc.">
        <title>Genome sequence of the AIDS-associated pathogen Penicillium marneffei (ATCC18224) and its near taxonomic relative Talaromyces stipitatus (ATCC10500).</title>
        <authorList>
            <person name="Nierman W.C."/>
            <person name="Fedorova-Abrams N.D."/>
            <person name="Andrianopoulos A."/>
        </authorList>
    </citation>
    <scope>NUCLEOTIDE SEQUENCE [LARGE SCALE GENOMIC DNA]</scope>
    <source>
        <strain evidence="2">ATCC 10500 / CBS 375.48 / QM 6759 / NRRL 1006</strain>
    </source>
</reference>
<dbReference type="EMBL" id="EQ962655">
    <property type="protein sequence ID" value="EED18344.1"/>
    <property type="molecule type" value="Genomic_DNA"/>
</dbReference>
<dbReference type="GeneID" id="8100072"/>
<evidence type="ECO:0000313" key="1">
    <source>
        <dbReference type="EMBL" id="EED18344.1"/>
    </source>
</evidence>